<dbReference type="EMBL" id="CP089984">
    <property type="protein sequence ID" value="WXB16465.1"/>
    <property type="molecule type" value="Genomic_DNA"/>
</dbReference>
<dbReference type="SUPFAM" id="SSF54001">
    <property type="entry name" value="Cysteine proteinases"/>
    <property type="match status" value="1"/>
</dbReference>
<gene>
    <name evidence="3" type="ORF">LZC94_04110</name>
</gene>
<dbReference type="Gene3D" id="3.30.2140.10">
    <property type="entry name" value="Arylamine N-acetyltransferase"/>
    <property type="match status" value="1"/>
</dbReference>
<reference evidence="3 4" key="1">
    <citation type="submission" date="2021-12" db="EMBL/GenBank/DDBJ databases">
        <title>Discovery of the Pendulisporaceae a myxobacterial family with distinct sporulation behavior and unique specialized metabolism.</title>
        <authorList>
            <person name="Garcia R."/>
            <person name="Popoff A."/>
            <person name="Bader C.D."/>
            <person name="Loehr J."/>
            <person name="Walesch S."/>
            <person name="Walt C."/>
            <person name="Boldt J."/>
            <person name="Bunk B."/>
            <person name="Haeckl F.J.F.P.J."/>
            <person name="Gunesch A.P."/>
            <person name="Birkelbach J."/>
            <person name="Nuebel U."/>
            <person name="Pietschmann T."/>
            <person name="Bach T."/>
            <person name="Mueller R."/>
        </authorList>
    </citation>
    <scope>NUCLEOTIDE SEQUENCE [LARGE SCALE GENOMIC DNA]</scope>
    <source>
        <strain evidence="3 4">MSr11954</strain>
    </source>
</reference>
<evidence type="ECO:0000313" key="4">
    <source>
        <dbReference type="Proteomes" id="UP001370348"/>
    </source>
</evidence>
<dbReference type="RefSeq" id="WP_394826089.1">
    <property type="nucleotide sequence ID" value="NZ_CP089984.1"/>
</dbReference>
<name>A0ABZ2M1L1_9BACT</name>
<comment type="similarity">
    <text evidence="1 2">Belongs to the arylamine N-acetyltransferase family.</text>
</comment>
<dbReference type="PANTHER" id="PTHR11786">
    <property type="entry name" value="N-HYDROXYARYLAMINE O-ACETYLTRANSFERASE"/>
    <property type="match status" value="1"/>
</dbReference>
<dbReference type="InterPro" id="IPR001447">
    <property type="entry name" value="Arylamine_N-AcTrfase"/>
</dbReference>
<evidence type="ECO:0000313" key="3">
    <source>
        <dbReference type="EMBL" id="WXB16465.1"/>
    </source>
</evidence>
<sequence>MNHDTALEYLNRIGTPLPSAPTSEVLRELQVRHLRTVPFENLSIHLDEPIDLNETALMDKIVRRRRGGFCYELNGLFAGLLHALGFRVTLLAGKVFATDGKLGPPFDHLALAVDLEERWLVDVGFGRFSTYPLRLDATEPQADPSGEFRVVPTPEGDRDVHCDGTPQYRLELRARALTDFLPTCWWQQTSPLSHFTRSLTCSLATANGRVTLSGNRLITTANRERTETLLGDDAAIHDAYRTLFGFELSRLPTVRR</sequence>
<proteinExistence type="inferred from homology"/>
<organism evidence="3 4">
    <name type="scientific">Pendulispora albinea</name>
    <dbReference type="NCBI Taxonomy" id="2741071"/>
    <lineage>
        <taxon>Bacteria</taxon>
        <taxon>Pseudomonadati</taxon>
        <taxon>Myxococcota</taxon>
        <taxon>Myxococcia</taxon>
        <taxon>Myxococcales</taxon>
        <taxon>Sorangiineae</taxon>
        <taxon>Pendulisporaceae</taxon>
        <taxon>Pendulispora</taxon>
    </lineage>
</organism>
<dbReference type="Gene3D" id="2.40.128.150">
    <property type="entry name" value="Cysteine proteinases"/>
    <property type="match status" value="1"/>
</dbReference>
<evidence type="ECO:0000256" key="1">
    <source>
        <dbReference type="ARBA" id="ARBA00006547"/>
    </source>
</evidence>
<dbReference type="InterPro" id="IPR038765">
    <property type="entry name" value="Papain-like_cys_pep_sf"/>
</dbReference>
<dbReference type="Proteomes" id="UP001370348">
    <property type="component" value="Chromosome"/>
</dbReference>
<evidence type="ECO:0000256" key="2">
    <source>
        <dbReference type="RuleBase" id="RU003452"/>
    </source>
</evidence>
<dbReference type="PANTHER" id="PTHR11786:SF0">
    <property type="entry name" value="ARYLAMINE N-ACETYLTRANSFERASE 4-RELATED"/>
    <property type="match status" value="1"/>
</dbReference>
<accession>A0ABZ2M1L1</accession>
<protein>
    <submittedName>
        <fullName evidence="3">Arylamine N-acetyltransferase</fullName>
    </submittedName>
</protein>
<dbReference type="Pfam" id="PF00797">
    <property type="entry name" value="Acetyltransf_2"/>
    <property type="match status" value="1"/>
</dbReference>
<dbReference type="PRINTS" id="PR01543">
    <property type="entry name" value="ANATRNSFRASE"/>
</dbReference>
<keyword evidence="4" id="KW-1185">Reference proteome</keyword>